<accession>A0ACC3NF21</accession>
<keyword evidence="2" id="KW-1185">Reference proteome</keyword>
<sequence>MGSACSVLVTFDWPEHLHPVTNRKWTDFGDIWSDAVLRYDHREQSIVTIEDVHKDIKKQIAMRMDRDSGLTEMLVTLQEGIIYSLHFNIAHYGEVDAGSKHVRLRQLQDVFVGSPHGKQVQAHVKMRMRKVGNAENWQHKYSDLIRHNVEQERYQYLRVGNGIYDGRATDLKRTAVCDALIARIDTHQRTVQLTLAEYWDFGPQEIGDGMNGRAVPWKKDYLWKQPFKGATSIREFEQFVLQQAPSISPDISKWPRMSFNTFVPGVLYPLPGQPVDINIVVRWVNRIQIAGSSSLTFQNDTQFTSKADDSFNSTIQCLSDQLRNDVPALFRFPFRKQWGLELWVVSQGELLAVSKNSTDLRLYRYPRTRGSNGSLQDFMAKKRVDAGMKQLYMEAHIVPHQMHEDETVGAKTHTE</sequence>
<protein>
    <submittedName>
        <fullName evidence="1">Uncharacterized protein</fullName>
    </submittedName>
</protein>
<dbReference type="EMBL" id="JAUTXU010000056">
    <property type="protein sequence ID" value="KAK3714285.1"/>
    <property type="molecule type" value="Genomic_DNA"/>
</dbReference>
<reference evidence="1" key="1">
    <citation type="submission" date="2023-07" db="EMBL/GenBank/DDBJ databases">
        <title>Black Yeasts Isolated from many extreme environments.</title>
        <authorList>
            <person name="Coleine C."/>
            <person name="Stajich J.E."/>
            <person name="Selbmann L."/>
        </authorList>
    </citation>
    <scope>NUCLEOTIDE SEQUENCE</scope>
    <source>
        <strain evidence="1">CCFEE 5714</strain>
    </source>
</reference>
<comment type="caution">
    <text evidence="1">The sequence shown here is derived from an EMBL/GenBank/DDBJ whole genome shotgun (WGS) entry which is preliminary data.</text>
</comment>
<evidence type="ECO:0000313" key="1">
    <source>
        <dbReference type="EMBL" id="KAK3714285.1"/>
    </source>
</evidence>
<dbReference type="Proteomes" id="UP001281147">
    <property type="component" value="Unassembled WGS sequence"/>
</dbReference>
<name>A0ACC3NF21_9PEZI</name>
<evidence type="ECO:0000313" key="2">
    <source>
        <dbReference type="Proteomes" id="UP001281147"/>
    </source>
</evidence>
<gene>
    <name evidence="1" type="ORF">LTR37_007871</name>
</gene>
<proteinExistence type="predicted"/>
<organism evidence="1 2">
    <name type="scientific">Vermiconidia calcicola</name>
    <dbReference type="NCBI Taxonomy" id="1690605"/>
    <lineage>
        <taxon>Eukaryota</taxon>
        <taxon>Fungi</taxon>
        <taxon>Dikarya</taxon>
        <taxon>Ascomycota</taxon>
        <taxon>Pezizomycotina</taxon>
        <taxon>Dothideomycetes</taxon>
        <taxon>Dothideomycetidae</taxon>
        <taxon>Mycosphaerellales</taxon>
        <taxon>Extremaceae</taxon>
        <taxon>Vermiconidia</taxon>
    </lineage>
</organism>